<feature type="transmembrane region" description="Helical" evidence="1">
    <location>
        <begin position="23"/>
        <end position="43"/>
    </location>
</feature>
<evidence type="ECO:0000256" key="1">
    <source>
        <dbReference type="SAM" id="Phobius"/>
    </source>
</evidence>
<keyword evidence="3" id="KW-1185">Reference proteome</keyword>
<accession>D2QGN7</accession>
<dbReference type="KEGG" id="sli:Slin_2527"/>
<organism evidence="2 3">
    <name type="scientific">Spirosoma linguale (strain ATCC 33905 / DSM 74 / LMG 10896 / Claus 1)</name>
    <dbReference type="NCBI Taxonomy" id="504472"/>
    <lineage>
        <taxon>Bacteria</taxon>
        <taxon>Pseudomonadati</taxon>
        <taxon>Bacteroidota</taxon>
        <taxon>Cytophagia</taxon>
        <taxon>Cytophagales</taxon>
        <taxon>Cytophagaceae</taxon>
        <taxon>Spirosoma</taxon>
    </lineage>
</organism>
<dbReference type="HOGENOM" id="CLU_1085330_0_0_10"/>
<keyword evidence="1" id="KW-0812">Transmembrane</keyword>
<gene>
    <name evidence="2" type="ordered locus">Slin_2527</name>
</gene>
<name>D2QGN7_SPILD</name>
<sequence>MKNDADFYVGWQDKASPIFARPVAKAAIGLIVLTPLLALLLVVQQRGFSDAVFEYGQLTTVEGQLIRSPVPFIRVPVRGSTSATPLFERILLIGLGKHGADSTLHQWEMAHGSLTGKTLRVRGTLLYHEGRAVLELTEGANALLTVSTPSAPPAMTASIPLGKVTLSGEITDPKCFLGVMKPGDGRPHRSCAIRCISGGVPPLLYVNDGHSGRNGYVVVGADGEPINKQILAYLGNRVQLRGHLEQVDNWLMLYVDAPVQVVTTKVVDDPYRPFLSTTGQPIALCH</sequence>
<dbReference type="Proteomes" id="UP000002028">
    <property type="component" value="Chromosome"/>
</dbReference>
<dbReference type="EMBL" id="CP001769">
    <property type="protein sequence ID" value="ADB38545.1"/>
    <property type="molecule type" value="Genomic_DNA"/>
</dbReference>
<dbReference type="eggNOG" id="ENOG50301K2">
    <property type="taxonomic scope" value="Bacteria"/>
</dbReference>
<dbReference type="RefSeq" id="WP_012927080.1">
    <property type="nucleotide sequence ID" value="NC_013730.1"/>
</dbReference>
<proteinExistence type="predicted"/>
<evidence type="ECO:0000313" key="2">
    <source>
        <dbReference type="EMBL" id="ADB38545.1"/>
    </source>
</evidence>
<protein>
    <submittedName>
        <fullName evidence="2">Uncharacterized protein</fullName>
    </submittedName>
</protein>
<dbReference type="STRING" id="504472.Slin_2527"/>
<dbReference type="AlphaFoldDB" id="D2QGN7"/>
<keyword evidence="1" id="KW-0472">Membrane</keyword>
<keyword evidence="1" id="KW-1133">Transmembrane helix</keyword>
<evidence type="ECO:0000313" key="3">
    <source>
        <dbReference type="Proteomes" id="UP000002028"/>
    </source>
</evidence>
<reference evidence="2 3" key="1">
    <citation type="journal article" date="2010" name="Stand. Genomic Sci.">
        <title>Complete genome sequence of Spirosoma linguale type strain (1).</title>
        <authorList>
            <person name="Lail K."/>
            <person name="Sikorski J."/>
            <person name="Saunders E."/>
            <person name="Lapidus A."/>
            <person name="Glavina Del Rio T."/>
            <person name="Copeland A."/>
            <person name="Tice H."/>
            <person name="Cheng J.-F."/>
            <person name="Lucas S."/>
            <person name="Nolan M."/>
            <person name="Bruce D."/>
            <person name="Goodwin L."/>
            <person name="Pitluck S."/>
            <person name="Ivanova N."/>
            <person name="Mavromatis K."/>
            <person name="Ovchinnikova G."/>
            <person name="Pati A."/>
            <person name="Chen A."/>
            <person name="Palaniappan K."/>
            <person name="Land M."/>
            <person name="Hauser L."/>
            <person name="Chang Y.-J."/>
            <person name="Jeffries C.D."/>
            <person name="Chain P."/>
            <person name="Brettin T."/>
            <person name="Detter J.C."/>
            <person name="Schuetze A."/>
            <person name="Rohde M."/>
            <person name="Tindall B.J."/>
            <person name="Goeker M."/>
            <person name="Bristow J."/>
            <person name="Eisen J.A."/>
            <person name="Markowitz V."/>
            <person name="Hugenholtz P."/>
            <person name="Kyrpides N.C."/>
            <person name="Klenk H.-P."/>
            <person name="Chen F."/>
        </authorList>
    </citation>
    <scope>NUCLEOTIDE SEQUENCE [LARGE SCALE GENOMIC DNA]</scope>
    <source>
        <strain evidence="3">ATCC 33905 / DSM 74 / LMG 10896 / Claus 1</strain>
    </source>
</reference>